<dbReference type="EMBL" id="SPMX01000033">
    <property type="protein sequence ID" value="NMQ05986.1"/>
    <property type="molecule type" value="Genomic_DNA"/>
</dbReference>
<proteinExistence type="predicted"/>
<dbReference type="Proteomes" id="UP000886469">
    <property type="component" value="Unassembled WGS sequence"/>
</dbReference>
<sequence>MSLYVKRISIFAAIGGLLATTACNYNSPYDSPYRGYSNDGYWAADRDSAYERGYRDAERSSYNQNYRSHDYEKGYERGKKEAKKEAKEQYRNRDAYRQPKAYDPPGSYVPPSGHIPKSPYNGPPIAPQPGWGPGGGLNDG</sequence>
<evidence type="ECO:0008006" key="4">
    <source>
        <dbReference type="Google" id="ProtNLM"/>
    </source>
</evidence>
<evidence type="ECO:0000256" key="1">
    <source>
        <dbReference type="SAM" id="MobiDB-lite"/>
    </source>
</evidence>
<accession>A0ABX1TAJ4</accession>
<gene>
    <name evidence="2" type="ORF">E4Q08_12310</name>
</gene>
<comment type="caution">
    <text evidence="2">The sequence shown here is derived from an EMBL/GenBank/DDBJ whole genome shotgun (WGS) entry which is preliminary data.</text>
</comment>
<feature type="compositionally biased region" description="Basic and acidic residues" evidence="1">
    <location>
        <begin position="67"/>
        <end position="97"/>
    </location>
</feature>
<evidence type="ECO:0000313" key="3">
    <source>
        <dbReference type="Proteomes" id="UP000886469"/>
    </source>
</evidence>
<keyword evidence="3" id="KW-1185">Reference proteome</keyword>
<feature type="compositionally biased region" description="Gly residues" evidence="1">
    <location>
        <begin position="131"/>
        <end position="140"/>
    </location>
</feature>
<dbReference type="RefSeq" id="WP_169070600.1">
    <property type="nucleotide sequence ID" value="NZ_JAZKUC010000002.1"/>
</dbReference>
<dbReference type="PROSITE" id="PS51257">
    <property type="entry name" value="PROKAR_LIPOPROTEIN"/>
    <property type="match status" value="1"/>
</dbReference>
<evidence type="ECO:0000313" key="2">
    <source>
        <dbReference type="EMBL" id="NMQ05986.1"/>
    </source>
</evidence>
<name>A0ABX1TAJ4_9PROT</name>
<feature type="region of interest" description="Disordered" evidence="1">
    <location>
        <begin position="53"/>
        <end position="140"/>
    </location>
</feature>
<protein>
    <recommendedName>
        <fullName evidence="4">Lipoprotein</fullName>
    </recommendedName>
</protein>
<organism evidence="2 3">
    <name type="scientific">Candidatus Accumulibacter contiguus</name>
    <dbReference type="NCBI Taxonomy" id="2954381"/>
    <lineage>
        <taxon>Bacteria</taxon>
        <taxon>Pseudomonadati</taxon>
        <taxon>Pseudomonadota</taxon>
        <taxon>Betaproteobacteria</taxon>
        <taxon>Candidatus Accumulibacter</taxon>
    </lineage>
</organism>
<reference evidence="2" key="1">
    <citation type="submission" date="2019-03" db="EMBL/GenBank/DDBJ databases">
        <title>Metabolic reconstructions from genomes of highly enriched 'Candidatus Accumulibacter' and 'Candidatus Competibacter' bioreactor populations.</title>
        <authorList>
            <person name="Annavajhala M.K."/>
            <person name="Welles L."/>
            <person name="Abbas B."/>
            <person name="Sorokin D."/>
            <person name="Park H."/>
            <person name="Van Loosdrecht M."/>
            <person name="Chandran K."/>
        </authorList>
    </citation>
    <scope>NUCLEOTIDE SEQUENCE</scope>
    <source>
        <strain evidence="2">SBR_L</strain>
    </source>
</reference>